<dbReference type="EMBL" id="MN035669">
    <property type="protein sequence ID" value="QDH90629.1"/>
    <property type="molecule type" value="Genomic_RNA"/>
</dbReference>
<accession>A0A514DAJ9</accession>
<name>A0A514DAJ9_9VIRU</name>
<sequence length="117" mass="12565">MYADPQTVTVNAVAKSLARTESGDHHGAFESTVDGLVLGISHALARRNRSTVRLDVNKTSADPLVPSTNRPYSMSCYLVVDVPPQGFSTTEVTNNAKALIDWLAIAGNQSKLVNHES</sequence>
<reference evidence="1" key="1">
    <citation type="submission" date="2019-05" db="EMBL/GenBank/DDBJ databases">
        <title>Metatranscriptomic reconstruction reveals RNA viruses with the potential to shape carbon cycling in soil.</title>
        <authorList>
            <person name="Starr E.P."/>
            <person name="Nuccio E."/>
            <person name="Pett-Ridge J."/>
            <person name="Banfield J.F."/>
            <person name="Firestone M.K."/>
        </authorList>
    </citation>
    <scope>NUCLEOTIDE SEQUENCE</scope>
    <source>
        <strain evidence="1">H4_Rhizo_45_scaffold_248</strain>
    </source>
</reference>
<proteinExistence type="predicted"/>
<evidence type="ECO:0000313" key="1">
    <source>
        <dbReference type="EMBL" id="QDH90629.1"/>
    </source>
</evidence>
<protein>
    <submittedName>
        <fullName evidence="1">Uncharacterized protein</fullName>
    </submittedName>
</protein>
<organism evidence="1">
    <name type="scientific">Leviviridae sp</name>
    <dbReference type="NCBI Taxonomy" id="2027243"/>
    <lineage>
        <taxon>Viruses</taxon>
        <taxon>Riboviria</taxon>
        <taxon>Orthornavirae</taxon>
        <taxon>Lenarviricota</taxon>
        <taxon>Leviviricetes</taxon>
        <taxon>Norzivirales</taxon>
        <taxon>Fiersviridae</taxon>
    </lineage>
</organism>
<gene>
    <name evidence="1" type="ORF">H4Rhizo45248_000003</name>
</gene>